<dbReference type="GO" id="GO:0007601">
    <property type="term" value="P:visual perception"/>
    <property type="evidence" value="ECO:0007669"/>
    <property type="project" value="UniProtKB-KW"/>
</dbReference>
<evidence type="ECO:0000259" key="11">
    <source>
        <dbReference type="PROSITE" id="PS50262"/>
    </source>
</evidence>
<keyword evidence="13" id="KW-1185">Reference proteome</keyword>
<keyword evidence="7 9" id="KW-0807">Transducer</keyword>
<comment type="subcellular location">
    <subcellularLocation>
        <location evidence="1">Membrane</location>
        <topology evidence="1">Multi-pass membrane protein</topology>
    </subcellularLocation>
</comment>
<dbReference type="PROSITE" id="PS00237">
    <property type="entry name" value="G_PROTEIN_RECEP_F1_1"/>
    <property type="match status" value="1"/>
</dbReference>
<feature type="transmembrane region" description="Helical" evidence="10">
    <location>
        <begin position="281"/>
        <end position="308"/>
    </location>
</feature>
<evidence type="ECO:0000256" key="9">
    <source>
        <dbReference type="RuleBase" id="RU000688"/>
    </source>
</evidence>
<dbReference type="InterPro" id="IPR050125">
    <property type="entry name" value="GPCR_opsins"/>
</dbReference>
<keyword evidence="5 10" id="KW-0472">Membrane</keyword>
<dbReference type="AlphaFoldDB" id="A0A9X6NFG1"/>
<dbReference type="PROSITE" id="PS50262">
    <property type="entry name" value="G_PROTEIN_RECEP_F1_2"/>
    <property type="match status" value="1"/>
</dbReference>
<dbReference type="SUPFAM" id="SSF81321">
    <property type="entry name" value="Family A G protein-coupled receptor-like"/>
    <property type="match status" value="1"/>
</dbReference>
<protein>
    <submittedName>
        <fullName evidence="12">Melanopsin</fullName>
    </submittedName>
</protein>
<comment type="caution">
    <text evidence="12">The sequence shown here is derived from an EMBL/GenBank/DDBJ whole genome shotgun (WGS) entry which is preliminary data.</text>
</comment>
<evidence type="ECO:0000256" key="10">
    <source>
        <dbReference type="SAM" id="Phobius"/>
    </source>
</evidence>
<dbReference type="Pfam" id="PF00001">
    <property type="entry name" value="7tm_1"/>
    <property type="match status" value="1"/>
</dbReference>
<feature type="transmembrane region" description="Helical" evidence="10">
    <location>
        <begin position="314"/>
        <end position="337"/>
    </location>
</feature>
<dbReference type="GO" id="GO:0004930">
    <property type="term" value="F:G protein-coupled receptor activity"/>
    <property type="evidence" value="ECO:0007669"/>
    <property type="project" value="UniProtKB-KW"/>
</dbReference>
<keyword evidence="6 9" id="KW-0675">Receptor</keyword>
<dbReference type="PRINTS" id="PR00237">
    <property type="entry name" value="GPCRRHODOPSN"/>
</dbReference>
<dbReference type="Gene3D" id="1.20.1070.10">
    <property type="entry name" value="Rhodopsin 7-helix transmembrane proteins"/>
    <property type="match status" value="1"/>
</dbReference>
<feature type="transmembrane region" description="Helical" evidence="10">
    <location>
        <begin position="76"/>
        <end position="104"/>
    </location>
</feature>
<evidence type="ECO:0000256" key="8">
    <source>
        <dbReference type="ARBA" id="ARBA00023305"/>
    </source>
</evidence>
<keyword evidence="8" id="KW-0716">Sensory transduction</keyword>
<evidence type="ECO:0000256" key="1">
    <source>
        <dbReference type="ARBA" id="ARBA00004141"/>
    </source>
</evidence>
<proteinExistence type="inferred from homology"/>
<sequence length="362" mass="41220">MTFNATITWAPQWDEPRWSPEMADLVNDHWKASIPTSFALHVVNRNKLSRPGRGRALRQSLGHLHLSRTRRLRNAFNALIVNLAVADFCMMTILSPILFVNTLYGRWIFGANVCRFYGFSGALFGTASIITMAGIALERYLVICRPLIGIKKTSRRRSTVMIIFIWIYSFCWATPPLFGLNQYVLEGFLMTCSFDYLDRGSGSRAYILAMCVGVYVLPLLLIGFAYASISWKVRASRRFLNEMFRSRSSHSIARSAVVCHNGALLRRYCPELRRSIKIARITFTTVVCWTVAWTPYTAVALMGLAAWTSQLTPLVAQLPAIFGKSAACYNPIVYVFAHQRYRRALRKQLAILCRGKRPHQRQ</sequence>
<reference evidence="13" key="1">
    <citation type="submission" date="2017-01" db="EMBL/GenBank/DDBJ databases">
        <title>Comparative genomics of anhydrobiosis in the tardigrade Hypsibius dujardini.</title>
        <authorList>
            <person name="Yoshida Y."/>
            <person name="Koutsovoulos G."/>
            <person name="Laetsch D."/>
            <person name="Stevens L."/>
            <person name="Kumar S."/>
            <person name="Horikawa D."/>
            <person name="Ishino K."/>
            <person name="Komine S."/>
            <person name="Tomita M."/>
            <person name="Blaxter M."/>
            <person name="Arakawa K."/>
        </authorList>
    </citation>
    <scope>NUCLEOTIDE SEQUENCE [LARGE SCALE GENOMIC DNA]</scope>
    <source>
        <strain evidence="13">Z151</strain>
    </source>
</reference>
<name>A0A9X6NFG1_HYPEX</name>
<feature type="domain" description="G-protein coupled receptors family 1 profile" evidence="11">
    <location>
        <begin position="58"/>
        <end position="334"/>
    </location>
</feature>
<dbReference type="GO" id="GO:0016020">
    <property type="term" value="C:membrane"/>
    <property type="evidence" value="ECO:0007669"/>
    <property type="project" value="UniProtKB-SubCell"/>
</dbReference>
<evidence type="ECO:0000256" key="6">
    <source>
        <dbReference type="ARBA" id="ARBA00023170"/>
    </source>
</evidence>
<evidence type="ECO:0000313" key="13">
    <source>
        <dbReference type="Proteomes" id="UP000192578"/>
    </source>
</evidence>
<feature type="transmembrane region" description="Helical" evidence="10">
    <location>
        <begin position="116"/>
        <end position="137"/>
    </location>
</feature>
<keyword evidence="3 10" id="KW-1133">Transmembrane helix</keyword>
<dbReference type="Proteomes" id="UP000192578">
    <property type="component" value="Unassembled WGS sequence"/>
</dbReference>
<dbReference type="InterPro" id="IPR017452">
    <property type="entry name" value="GPCR_Rhodpsn_7TM"/>
</dbReference>
<accession>A0A9X6NFG1</accession>
<dbReference type="InterPro" id="IPR000276">
    <property type="entry name" value="GPCR_Rhodpsn"/>
</dbReference>
<comment type="similarity">
    <text evidence="9">Belongs to the G-protein coupled receptor 1 family.</text>
</comment>
<evidence type="ECO:0000256" key="4">
    <source>
        <dbReference type="ARBA" id="ARBA00023040"/>
    </source>
</evidence>
<organism evidence="12 13">
    <name type="scientific">Hypsibius exemplaris</name>
    <name type="common">Freshwater tardigrade</name>
    <dbReference type="NCBI Taxonomy" id="2072580"/>
    <lineage>
        <taxon>Eukaryota</taxon>
        <taxon>Metazoa</taxon>
        <taxon>Ecdysozoa</taxon>
        <taxon>Tardigrada</taxon>
        <taxon>Eutardigrada</taxon>
        <taxon>Parachela</taxon>
        <taxon>Hypsibioidea</taxon>
        <taxon>Hypsibiidae</taxon>
        <taxon>Hypsibius</taxon>
    </lineage>
</organism>
<keyword evidence="4 9" id="KW-0297">G-protein coupled receptor</keyword>
<evidence type="ECO:0000256" key="5">
    <source>
        <dbReference type="ARBA" id="ARBA00023136"/>
    </source>
</evidence>
<evidence type="ECO:0000313" key="12">
    <source>
        <dbReference type="EMBL" id="OWA52063.1"/>
    </source>
</evidence>
<keyword evidence="2 9" id="KW-0812">Transmembrane</keyword>
<keyword evidence="8" id="KW-0844">Vision</keyword>
<dbReference type="EMBL" id="MTYJ01000250">
    <property type="protein sequence ID" value="OWA52063.1"/>
    <property type="molecule type" value="Genomic_DNA"/>
</dbReference>
<gene>
    <name evidence="12" type="ORF">BV898_16526</name>
</gene>
<evidence type="ECO:0000256" key="2">
    <source>
        <dbReference type="ARBA" id="ARBA00022692"/>
    </source>
</evidence>
<feature type="transmembrane region" description="Helical" evidence="10">
    <location>
        <begin position="205"/>
        <end position="229"/>
    </location>
</feature>
<dbReference type="PANTHER" id="PTHR24240">
    <property type="entry name" value="OPSIN"/>
    <property type="match status" value="1"/>
</dbReference>
<evidence type="ECO:0000256" key="7">
    <source>
        <dbReference type="ARBA" id="ARBA00023224"/>
    </source>
</evidence>
<evidence type="ECO:0000256" key="3">
    <source>
        <dbReference type="ARBA" id="ARBA00022989"/>
    </source>
</evidence>
<feature type="transmembrane region" description="Helical" evidence="10">
    <location>
        <begin position="158"/>
        <end position="185"/>
    </location>
</feature>
<dbReference type="OrthoDB" id="9996086at2759"/>